<dbReference type="AlphaFoldDB" id="A0A5P0ZFJ7"/>
<reference evidence="2 3" key="1">
    <citation type="journal article" date="2019" name="Syst. Appl. Microbiol.">
        <title>Polyphasic characterization of two novel Lactobacillus spp. isolated from blown salami packages: Description of Lactobacillus halodurans sp. nov. and Lactobacillus salsicarnum sp. nov.</title>
        <authorList>
            <person name="Schuster J.A."/>
            <person name="Klingl A."/>
            <person name="Vogel R.F."/>
            <person name="Ehrmann M.A."/>
        </authorList>
    </citation>
    <scope>NUCLEOTIDE SEQUENCE [LARGE SCALE GENOMIC DNA]</scope>
    <source>
        <strain evidence="2 3">TMW 1.2118</strain>
    </source>
</reference>
<organism evidence="2 3">
    <name type="scientific">Companilactobacillus mishanensis</name>
    <dbReference type="NCBI Taxonomy" id="2486008"/>
    <lineage>
        <taxon>Bacteria</taxon>
        <taxon>Bacillati</taxon>
        <taxon>Bacillota</taxon>
        <taxon>Bacilli</taxon>
        <taxon>Lactobacillales</taxon>
        <taxon>Lactobacillaceae</taxon>
        <taxon>Companilactobacillus</taxon>
    </lineage>
</organism>
<dbReference type="EMBL" id="VDFM01000002">
    <property type="protein sequence ID" value="MQS51788.1"/>
    <property type="molecule type" value="Genomic_DNA"/>
</dbReference>
<dbReference type="OrthoDB" id="2318209at2"/>
<protein>
    <recommendedName>
        <fullName evidence="1">BIG2 domain-containing protein</fullName>
    </recommendedName>
</protein>
<dbReference type="InterPro" id="IPR003343">
    <property type="entry name" value="Big_2"/>
</dbReference>
<name>A0A5P0ZFJ7_9LACO</name>
<evidence type="ECO:0000313" key="2">
    <source>
        <dbReference type="EMBL" id="MQS51788.1"/>
    </source>
</evidence>
<dbReference type="Pfam" id="PF02368">
    <property type="entry name" value="Big_2"/>
    <property type="match status" value="1"/>
</dbReference>
<evidence type="ECO:0000313" key="3">
    <source>
        <dbReference type="Proteomes" id="UP000380386"/>
    </source>
</evidence>
<dbReference type="Gene3D" id="2.60.40.1080">
    <property type="match status" value="1"/>
</dbReference>
<gene>
    <name evidence="2" type="ORF">FHL02_02015</name>
</gene>
<feature type="domain" description="BIG2" evidence="1">
    <location>
        <begin position="200"/>
        <end position="244"/>
    </location>
</feature>
<comment type="caution">
    <text evidence="2">The sequence shown here is derived from an EMBL/GenBank/DDBJ whole genome shotgun (WGS) entry which is preliminary data.</text>
</comment>
<accession>A0A5P0ZFJ7</accession>
<dbReference type="Proteomes" id="UP000380386">
    <property type="component" value="Unassembled WGS sequence"/>
</dbReference>
<proteinExistence type="predicted"/>
<evidence type="ECO:0000259" key="1">
    <source>
        <dbReference type="Pfam" id="PF02368"/>
    </source>
</evidence>
<dbReference type="InterPro" id="IPR008964">
    <property type="entry name" value="Invasin/intimin_cell_adhesion"/>
</dbReference>
<sequence length="638" mass="69929">MMKNKWKYLILAVLVAVFSFSYISNDQRNSQATVRADDITVTPYHRPTSDPLKILFVWLTSGYALQPQSQYTYVDHPKTLYTDSALSFWEAIINVGARAHYTWYKTTDNGKTWNEMKGETGKNLTISPTEEGSVSYQQEVRWYKLFYVPLVNPNAYSKVATIKTLPDPITAEKLDVTVDDDYLYNNQSDVATTFAHGTPTPENATGEITWSIDNPDLVTVDANTGLITANNFGKSGTVTVTGSISNSDTDPAVGTARVKIGGGLDDQTVDEGQTATFKVLGNFAQAPDSVVWHKIAPDGKDTTVSSGTSMSYTTDKTTYKDDGTKFYAVMKISSGGQSTSITTNNALLTVNFNYSPDVKINSTIVDHSYDDHNDANTTVNNVVAGDELTESGTVSDSNVNSKLKIGSIIIDLPVGAEVSKAYLDGQEEEYSILNDPDDPSSQLLMMHNIDFSTTQEHSFEVNYKAGDFTKIVHTSTPRVSGFEDPDTPIDGDFLGNSVTVNFTTNKLDAVAGNVSYGELTYSNVGKPVDGSVDNDASELLSIQDNRRDKVATKIYLSQSEPFKFGDSKLNADLRFYDSDDNFTVLTPDEMLISDNAAGDKVNSIGANEGQSIWLYIYHGKIDYGQYETSLDWTIVNSA</sequence>
<dbReference type="SUPFAM" id="SSF49373">
    <property type="entry name" value="Invasin/intimin cell-adhesion fragments"/>
    <property type="match status" value="1"/>
</dbReference>